<evidence type="ECO:0000313" key="3">
    <source>
        <dbReference type="Proteomes" id="UP000190092"/>
    </source>
</evidence>
<organism evidence="2 3">
    <name type="scientific">Enhydrobacter aerosaccus</name>
    <dbReference type="NCBI Taxonomy" id="225324"/>
    <lineage>
        <taxon>Bacteria</taxon>
        <taxon>Pseudomonadati</taxon>
        <taxon>Pseudomonadota</taxon>
        <taxon>Alphaproteobacteria</taxon>
        <taxon>Hyphomicrobiales</taxon>
        <taxon>Enhydrobacter</taxon>
    </lineage>
</organism>
<dbReference type="Proteomes" id="UP000190092">
    <property type="component" value="Unassembled WGS sequence"/>
</dbReference>
<protein>
    <submittedName>
        <fullName evidence="2">Uncharacterized protein</fullName>
    </submittedName>
</protein>
<feature type="transmembrane region" description="Helical" evidence="1">
    <location>
        <begin position="181"/>
        <end position="206"/>
    </location>
</feature>
<gene>
    <name evidence="2" type="ORF">SAMN02745126_04342</name>
</gene>
<sequence>MLVWFKERWPFKKAIGALPPAPHAPIGMPDSQFKDAQDRYVTKFDKLVKPSQTIAVEAAKAAADFGKTVINYMVIGNAGGLGALIVIAPLVPDKSWLAHQFWPAAAFALGAALGVVIAVTAHFNYASHAKFYFDQARRDTEWLKGVEFEFDKDWRAATDKWLAAEQATASSRATISNILSVLIFAASAICWFYGALSLTTTLLAAFSGIPGK</sequence>
<evidence type="ECO:0000313" key="2">
    <source>
        <dbReference type="EMBL" id="SKA23768.1"/>
    </source>
</evidence>
<feature type="transmembrane region" description="Helical" evidence="1">
    <location>
        <begin position="102"/>
        <end position="123"/>
    </location>
</feature>
<keyword evidence="1" id="KW-0472">Membrane</keyword>
<accession>A0A1T4S790</accession>
<keyword evidence="3" id="KW-1185">Reference proteome</keyword>
<name>A0A1T4S790_9HYPH</name>
<reference evidence="3" key="1">
    <citation type="submission" date="2017-02" db="EMBL/GenBank/DDBJ databases">
        <authorList>
            <person name="Varghese N."/>
            <person name="Submissions S."/>
        </authorList>
    </citation>
    <scope>NUCLEOTIDE SEQUENCE [LARGE SCALE GENOMIC DNA]</scope>
    <source>
        <strain evidence="3">ATCC 27094</strain>
    </source>
</reference>
<dbReference type="EMBL" id="FUWJ01000007">
    <property type="protein sequence ID" value="SKA23768.1"/>
    <property type="molecule type" value="Genomic_DNA"/>
</dbReference>
<dbReference type="AlphaFoldDB" id="A0A1T4S790"/>
<dbReference type="RefSeq" id="WP_085936027.1">
    <property type="nucleotide sequence ID" value="NZ_FUWJ01000007.1"/>
</dbReference>
<keyword evidence="1" id="KW-1133">Transmembrane helix</keyword>
<feature type="transmembrane region" description="Helical" evidence="1">
    <location>
        <begin position="69"/>
        <end position="90"/>
    </location>
</feature>
<evidence type="ECO:0000256" key="1">
    <source>
        <dbReference type="SAM" id="Phobius"/>
    </source>
</evidence>
<proteinExistence type="predicted"/>
<keyword evidence="1" id="KW-0812">Transmembrane</keyword>